<sequence>MFRYILLAMILNGCSNYDVQPKELAVAHVNEVYSQNIKITGGKVVDKYFEIETNMPDDLGLKIQPNNDTSGFNDFSIKGIPKHKGEYTINISTGFYGRGSDQLNKKYKLIILE</sequence>
<accession>A0A242TZM2</accession>
<name>A0A242TZM2_ACIPI</name>
<proteinExistence type="predicted"/>
<dbReference type="RefSeq" id="WP_086376386.1">
    <property type="nucleotide sequence ID" value="NZ_JADVOL010000008.1"/>
</dbReference>
<dbReference type="Proteomes" id="UP000195162">
    <property type="component" value="Unassembled WGS sequence"/>
</dbReference>
<organism evidence="1 2">
    <name type="scientific">Acinetobacter pittii</name>
    <name type="common">Acinetobacter genomosp. 3</name>
    <dbReference type="NCBI Taxonomy" id="48296"/>
    <lineage>
        <taxon>Bacteria</taxon>
        <taxon>Pseudomonadati</taxon>
        <taxon>Pseudomonadota</taxon>
        <taxon>Gammaproteobacteria</taxon>
        <taxon>Moraxellales</taxon>
        <taxon>Moraxellaceae</taxon>
        <taxon>Acinetobacter</taxon>
        <taxon>Acinetobacter calcoaceticus/baumannii complex</taxon>
    </lineage>
</organism>
<comment type="caution">
    <text evidence="1">The sequence shown here is derived from an EMBL/GenBank/DDBJ whole genome shotgun (WGS) entry which is preliminary data.</text>
</comment>
<evidence type="ECO:0000313" key="2">
    <source>
        <dbReference type="Proteomes" id="UP000195162"/>
    </source>
</evidence>
<evidence type="ECO:0000313" key="1">
    <source>
        <dbReference type="EMBL" id="OTU24709.1"/>
    </source>
</evidence>
<dbReference type="EMBL" id="NGIR01000035">
    <property type="protein sequence ID" value="OTU24709.1"/>
    <property type="molecule type" value="Genomic_DNA"/>
</dbReference>
<protein>
    <submittedName>
        <fullName evidence="1">Uncharacterized protein</fullName>
    </submittedName>
</protein>
<dbReference type="AlphaFoldDB" id="A0A242TZM2"/>
<gene>
    <name evidence="1" type="ORF">CAT59_19795</name>
</gene>
<reference evidence="1 2" key="1">
    <citation type="submission" date="2017-05" db="EMBL/GenBank/DDBJ databases">
        <authorList>
            <person name="Song R."/>
            <person name="Chenine A.L."/>
            <person name="Ruprecht R.M."/>
        </authorList>
    </citation>
    <scope>NUCLEOTIDE SEQUENCE [LARGE SCALE GENOMIC DNA]</scope>
    <source>
        <strain evidence="1 2">ARLG1955</strain>
    </source>
</reference>